<evidence type="ECO:0000313" key="1">
    <source>
        <dbReference type="EMBL" id="CBI04471.1"/>
    </source>
</evidence>
<reference evidence="1" key="1">
    <citation type="submission" date="2009-10" db="EMBL/GenBank/DDBJ databases">
        <title>Diversity of trophic interactions inside an arsenic-rich microbial ecosystem.</title>
        <authorList>
            <person name="Bertin P.N."/>
            <person name="Heinrich-Salmeron A."/>
            <person name="Pelletier E."/>
            <person name="Goulhen-Chollet F."/>
            <person name="Arsene-Ploetze F."/>
            <person name="Gallien S."/>
            <person name="Calteau A."/>
            <person name="Vallenet D."/>
            <person name="Casiot C."/>
            <person name="Chane-Woon-Ming B."/>
            <person name="Giloteaux L."/>
            <person name="Barakat M."/>
            <person name="Bonnefoy V."/>
            <person name="Bruneel O."/>
            <person name="Chandler M."/>
            <person name="Cleiss J."/>
            <person name="Duran R."/>
            <person name="Elbaz-Poulichet F."/>
            <person name="Fonknechten N."/>
            <person name="Lauga B."/>
            <person name="Mornico D."/>
            <person name="Ortet P."/>
            <person name="Schaeffer C."/>
            <person name="Siguier P."/>
            <person name="Alexander Thil Smith A."/>
            <person name="Van Dorsselaer A."/>
            <person name="Weissenbach J."/>
            <person name="Medigue C."/>
            <person name="Le Paslier D."/>
        </authorList>
    </citation>
    <scope>NUCLEOTIDE SEQUENCE</scope>
</reference>
<proteinExistence type="predicted"/>
<dbReference type="AlphaFoldDB" id="E6QB95"/>
<dbReference type="EMBL" id="CABP01000068">
    <property type="protein sequence ID" value="CBI04471.1"/>
    <property type="molecule type" value="Genomic_DNA"/>
</dbReference>
<protein>
    <submittedName>
        <fullName evidence="1">Uncharacterized protein</fullName>
    </submittedName>
</protein>
<accession>E6QB95</accession>
<sequence>MLSKQRHENVDIKSFVAYGEHSHNKRYPLKVHSSG</sequence>
<organism evidence="1">
    <name type="scientific">mine drainage metagenome</name>
    <dbReference type="NCBI Taxonomy" id="410659"/>
    <lineage>
        <taxon>unclassified sequences</taxon>
        <taxon>metagenomes</taxon>
        <taxon>ecological metagenomes</taxon>
    </lineage>
</organism>
<gene>
    <name evidence="1" type="ORF">CARN5_2037</name>
</gene>
<name>E6QB95_9ZZZZ</name>
<comment type="caution">
    <text evidence="1">The sequence shown here is derived from an EMBL/GenBank/DDBJ whole genome shotgun (WGS) entry which is preliminary data.</text>
</comment>